<evidence type="ECO:0000256" key="4">
    <source>
        <dbReference type="ARBA" id="ARBA00023242"/>
    </source>
</evidence>
<sequence>MAVFGKTAVQLVQEVANMDGEGLPSFKEDVVKKVLDEVDEHHKALLNILSTVQDAGLEWNQMEANDANALMVHHESLLRNKRLLLGYVNARMNRIKKTRWHKGRALQPELKERMAPTEQQFFREYDKLLMEYQDPRTGVGIDLTLDMTPPKDHKIEVRVMARTGFPVILMMAQRLAVAMFG</sequence>
<dbReference type="Proteomes" id="UP001190700">
    <property type="component" value="Unassembled WGS sequence"/>
</dbReference>
<dbReference type="InterPro" id="IPR036224">
    <property type="entry name" value="GINS_bundle-like_dom_sf"/>
</dbReference>
<comment type="similarity">
    <text evidence="2">Belongs to the GINS1/PSF1 family.</text>
</comment>
<comment type="caution">
    <text evidence="6">The sequence shown here is derived from an EMBL/GenBank/DDBJ whole genome shotgun (WGS) entry which is preliminary data.</text>
</comment>
<evidence type="ECO:0000256" key="1">
    <source>
        <dbReference type="ARBA" id="ARBA00004123"/>
    </source>
</evidence>
<dbReference type="EMBL" id="LGRX02008514">
    <property type="protein sequence ID" value="KAK3273352.1"/>
    <property type="molecule type" value="Genomic_DNA"/>
</dbReference>
<feature type="domain" description="GINS subunit" evidence="5">
    <location>
        <begin position="70"/>
        <end position="132"/>
    </location>
</feature>
<dbReference type="Pfam" id="PF05916">
    <property type="entry name" value="Sld5"/>
    <property type="match status" value="1"/>
</dbReference>
<dbReference type="GO" id="GO:1902983">
    <property type="term" value="P:DNA strand elongation involved in mitotic DNA replication"/>
    <property type="evidence" value="ECO:0007669"/>
    <property type="project" value="TreeGrafter"/>
</dbReference>
<dbReference type="PANTHER" id="PTHR12914">
    <property type="entry name" value="PARTNER OF SLD5"/>
    <property type="match status" value="1"/>
</dbReference>
<keyword evidence="4" id="KW-0539">Nucleus</keyword>
<reference evidence="6 7" key="1">
    <citation type="journal article" date="2015" name="Genome Biol. Evol.">
        <title>Comparative Genomics of a Bacterivorous Green Alga Reveals Evolutionary Causalities and Consequences of Phago-Mixotrophic Mode of Nutrition.</title>
        <authorList>
            <person name="Burns J.A."/>
            <person name="Paasch A."/>
            <person name="Narechania A."/>
            <person name="Kim E."/>
        </authorList>
    </citation>
    <scope>NUCLEOTIDE SEQUENCE [LARGE SCALE GENOMIC DNA]</scope>
    <source>
        <strain evidence="6 7">PLY_AMNH</strain>
    </source>
</reference>
<evidence type="ECO:0000313" key="7">
    <source>
        <dbReference type="Proteomes" id="UP001190700"/>
    </source>
</evidence>
<organism evidence="6 7">
    <name type="scientific">Cymbomonas tetramitiformis</name>
    <dbReference type="NCBI Taxonomy" id="36881"/>
    <lineage>
        <taxon>Eukaryota</taxon>
        <taxon>Viridiplantae</taxon>
        <taxon>Chlorophyta</taxon>
        <taxon>Pyramimonadophyceae</taxon>
        <taxon>Pyramimonadales</taxon>
        <taxon>Pyramimonadaceae</taxon>
        <taxon>Cymbomonas</taxon>
    </lineage>
</organism>
<accession>A0AAE0G849</accession>
<dbReference type="Gene3D" id="1.20.58.1030">
    <property type="match status" value="1"/>
</dbReference>
<dbReference type="AlphaFoldDB" id="A0AAE0G849"/>
<comment type="subcellular location">
    <subcellularLocation>
        <location evidence="1">Nucleus</location>
    </subcellularLocation>
</comment>
<name>A0AAE0G849_9CHLO</name>
<dbReference type="InterPro" id="IPR005339">
    <property type="entry name" value="GINS_Psf1"/>
</dbReference>
<dbReference type="InterPro" id="IPR021151">
    <property type="entry name" value="GINS_A"/>
</dbReference>
<keyword evidence="3" id="KW-0235">DNA replication</keyword>
<dbReference type="SUPFAM" id="SSF158573">
    <property type="entry name" value="GINS helical bundle-like"/>
    <property type="match status" value="1"/>
</dbReference>
<evidence type="ECO:0000259" key="5">
    <source>
        <dbReference type="Pfam" id="PF05916"/>
    </source>
</evidence>
<evidence type="ECO:0000313" key="6">
    <source>
        <dbReference type="EMBL" id="KAK3273352.1"/>
    </source>
</evidence>
<dbReference type="CDD" id="cd11710">
    <property type="entry name" value="GINS_A_psf1"/>
    <property type="match status" value="1"/>
</dbReference>
<dbReference type="GO" id="GO:0000811">
    <property type="term" value="C:GINS complex"/>
    <property type="evidence" value="ECO:0007669"/>
    <property type="project" value="InterPro"/>
</dbReference>
<protein>
    <recommendedName>
        <fullName evidence="5">GINS subunit domain-containing protein</fullName>
    </recommendedName>
</protein>
<proteinExistence type="inferred from homology"/>
<gene>
    <name evidence="6" type="ORF">CYMTET_18402</name>
</gene>
<evidence type="ECO:0000256" key="2">
    <source>
        <dbReference type="ARBA" id="ARBA00006677"/>
    </source>
</evidence>
<keyword evidence="7" id="KW-1185">Reference proteome</keyword>
<dbReference type="PANTHER" id="PTHR12914:SF2">
    <property type="entry name" value="DNA REPLICATION COMPLEX GINS PROTEIN PSF1"/>
    <property type="match status" value="1"/>
</dbReference>
<evidence type="ECO:0000256" key="3">
    <source>
        <dbReference type="ARBA" id="ARBA00022705"/>
    </source>
</evidence>